<dbReference type="PANTHER" id="PTHR42979:SF1">
    <property type="entry name" value="3-ISOPROPYLMALATE DEHYDROGENASE"/>
    <property type="match status" value="1"/>
</dbReference>
<evidence type="ECO:0000256" key="15">
    <source>
        <dbReference type="RuleBase" id="RU004445"/>
    </source>
</evidence>
<keyword evidence="14" id="KW-0963">Cytoplasm</keyword>
<keyword evidence="8 14" id="KW-0479">Metal-binding</keyword>
<feature type="binding site" evidence="14">
    <location>
        <begin position="80"/>
        <end position="93"/>
    </location>
    <ligand>
        <name>NAD(+)</name>
        <dbReference type="ChEBI" id="CHEBI:57540"/>
    </ligand>
</feature>
<comment type="function">
    <text evidence="14 15">Catalyzes the oxidation of 3-carboxy-2-hydroxy-4-methylpentanoate (3-isopropylmalate) to 3-carboxy-4-methyl-2-oxopentanoate. The product decarboxylates to 4-methyl-2 oxopentanoate.</text>
</comment>
<dbReference type="eggNOG" id="COG0473">
    <property type="taxonomic scope" value="Bacteria"/>
</dbReference>
<dbReference type="OrthoDB" id="9767905at2"/>
<dbReference type="GO" id="GO:0003862">
    <property type="term" value="F:3-isopropylmalate dehydrogenase activity"/>
    <property type="evidence" value="ECO:0007669"/>
    <property type="project" value="UniProtKB-UniRule"/>
</dbReference>
<evidence type="ECO:0000256" key="1">
    <source>
        <dbReference type="ARBA" id="ARBA00000624"/>
    </source>
</evidence>
<name>A0A0A7ED83_9GAMM</name>
<dbReference type="EMBL" id="CP009888">
    <property type="protein sequence ID" value="AIY64498.1"/>
    <property type="molecule type" value="Genomic_DNA"/>
</dbReference>
<dbReference type="GO" id="GO:0051287">
    <property type="term" value="F:NAD binding"/>
    <property type="evidence" value="ECO:0007669"/>
    <property type="project" value="InterPro"/>
</dbReference>
<keyword evidence="7 14" id="KW-0028">Amino-acid biosynthesis</keyword>
<evidence type="ECO:0000256" key="9">
    <source>
        <dbReference type="ARBA" id="ARBA00022842"/>
    </source>
</evidence>
<reference evidence="17 18" key="1">
    <citation type="submission" date="2014-11" db="EMBL/GenBank/DDBJ databases">
        <title>Complete Genome Sequence of Pseudoalteromonas sp. Strain OCN003 Isolated from Kaneohe Bay, Oahu, Hawaii.</title>
        <authorList>
            <person name="Beurmann S."/>
            <person name="Videau P."/>
            <person name="Ushijima B."/>
            <person name="Smith A.M."/>
            <person name="Aeby G.S."/>
            <person name="Callahan S.M."/>
            <person name="Belcaid M."/>
        </authorList>
    </citation>
    <scope>NUCLEOTIDE SEQUENCE [LARGE SCALE GENOMIC DNA]</scope>
    <source>
        <strain evidence="17 18">OCN003</strain>
    </source>
</reference>
<evidence type="ECO:0000256" key="7">
    <source>
        <dbReference type="ARBA" id="ARBA00022605"/>
    </source>
</evidence>
<keyword evidence="11 14" id="KW-0520">NAD</keyword>
<dbReference type="FunFam" id="3.40.718.10:FF:000006">
    <property type="entry name" value="3-isopropylmalate dehydrogenase"/>
    <property type="match status" value="1"/>
</dbReference>
<feature type="domain" description="Isopropylmalate dehydrogenase-like" evidence="16">
    <location>
        <begin position="8"/>
        <end position="355"/>
    </location>
</feature>
<evidence type="ECO:0000256" key="2">
    <source>
        <dbReference type="ARBA" id="ARBA00001936"/>
    </source>
</evidence>
<evidence type="ECO:0000256" key="12">
    <source>
        <dbReference type="ARBA" id="ARBA00023211"/>
    </source>
</evidence>
<feature type="binding site" evidence="14">
    <location>
        <position position="140"/>
    </location>
    <ligand>
        <name>substrate</name>
    </ligand>
</feature>
<keyword evidence="10 14" id="KW-0560">Oxidoreductase</keyword>
<dbReference type="EC" id="1.1.1.85" evidence="14"/>
<feature type="binding site" evidence="14">
    <location>
        <position position="101"/>
    </location>
    <ligand>
        <name>substrate</name>
    </ligand>
</feature>
<dbReference type="Pfam" id="PF00180">
    <property type="entry name" value="Iso_dh"/>
    <property type="match status" value="1"/>
</dbReference>
<dbReference type="InterPro" id="IPR024084">
    <property type="entry name" value="IsoPropMal-DH-like_dom"/>
</dbReference>
<dbReference type="Gene3D" id="3.40.718.10">
    <property type="entry name" value="Isopropylmalate Dehydrogenase"/>
    <property type="match status" value="1"/>
</dbReference>
<evidence type="ECO:0000256" key="5">
    <source>
        <dbReference type="ARBA" id="ARBA00011738"/>
    </source>
</evidence>
<evidence type="ECO:0000256" key="14">
    <source>
        <dbReference type="HAMAP-Rule" id="MF_01033"/>
    </source>
</evidence>
<comment type="cofactor">
    <cofactor evidence="14 15">
        <name>Mg(2+)</name>
        <dbReference type="ChEBI" id="CHEBI:18420"/>
    </cofactor>
    <cofactor evidence="14 15">
        <name>Mn(2+)</name>
        <dbReference type="ChEBI" id="CHEBI:29035"/>
    </cofactor>
    <text evidence="14 15">Binds 1 Mg(2+) or Mn(2+) ion per subunit.</text>
</comment>
<dbReference type="GO" id="GO:0009098">
    <property type="term" value="P:L-leucine biosynthetic process"/>
    <property type="evidence" value="ECO:0007669"/>
    <property type="project" value="UniProtKB-UniRule"/>
</dbReference>
<evidence type="ECO:0000259" key="16">
    <source>
        <dbReference type="SMART" id="SM01329"/>
    </source>
</evidence>
<dbReference type="RefSeq" id="WP_038639281.1">
    <property type="nucleotide sequence ID" value="NZ_CP009888.1"/>
</dbReference>
<feature type="binding site" evidence="14">
    <location>
        <position position="252"/>
    </location>
    <ligand>
        <name>Mg(2+)</name>
        <dbReference type="ChEBI" id="CHEBI:18420"/>
    </ligand>
</feature>
<keyword evidence="6 14" id="KW-0432">Leucine biosynthesis</keyword>
<proteinExistence type="inferred from homology"/>
<evidence type="ECO:0000256" key="6">
    <source>
        <dbReference type="ARBA" id="ARBA00022430"/>
    </source>
</evidence>
<evidence type="ECO:0000256" key="4">
    <source>
        <dbReference type="ARBA" id="ARBA00008319"/>
    </source>
</evidence>
<dbReference type="AlphaFoldDB" id="A0A0A7ED83"/>
<dbReference type="HOGENOM" id="CLU_031953_0_3_6"/>
<dbReference type="STRING" id="1348114.OM33_04570"/>
<dbReference type="NCBIfam" id="TIGR00169">
    <property type="entry name" value="leuB"/>
    <property type="match status" value="1"/>
</dbReference>
<sequence length="359" mass="38089">MSSQASYDIAVLAGDGIGPEVMTAAIDVLSAVSEKFNFSLSLNHHAIGGAAIDQFGKALPDTTLAACEQADAILFGSVGGPKWEGLPPAEQPERASLLPLRKHFGLFCNLRPAQLLPALSAASPLRADISSKGFDILCVRELTGGIYFGDKGRSGEGAEEYAFDTQTYSRKEIERIARFAFEAAKLRANKVTSVDKANVLASSVLWREVVTEVSKDYPDVALDYIYIDNATMQLVKEPSQFDVLLCDNLFGDILSDECAMITGSMGLLPSASLNQTGFGLYEPAGGSAPDIAGKGIANPIAQILSAALMLRYSLKQDEAARTIEKAVAEAVAAGVGTPDIYPSAGYTTRDVAKEIIARI</sequence>
<dbReference type="InterPro" id="IPR019818">
    <property type="entry name" value="IsoCit/isopropylmalate_DH_CS"/>
</dbReference>
<keyword evidence="13 14" id="KW-0100">Branched-chain amino acid biosynthesis</keyword>
<dbReference type="PANTHER" id="PTHR42979">
    <property type="entry name" value="3-ISOPROPYLMALATE DEHYDROGENASE"/>
    <property type="match status" value="1"/>
</dbReference>
<dbReference type="InterPro" id="IPR004429">
    <property type="entry name" value="Isopropylmalate_DH"/>
</dbReference>
<dbReference type="PROSITE" id="PS00470">
    <property type="entry name" value="IDH_IMDH"/>
    <property type="match status" value="1"/>
</dbReference>
<feature type="binding site" evidence="14">
    <location>
        <begin position="286"/>
        <end position="298"/>
    </location>
    <ligand>
        <name>NAD(+)</name>
        <dbReference type="ChEBI" id="CHEBI:57540"/>
    </ligand>
</feature>
<dbReference type="SMART" id="SM01329">
    <property type="entry name" value="Iso_dh"/>
    <property type="match status" value="1"/>
</dbReference>
<comment type="pathway">
    <text evidence="3 14 15">Amino-acid biosynthesis; L-leucine biosynthesis; L-leucine from 3-methyl-2-oxobutanoate: step 3/4.</text>
</comment>
<keyword evidence="9 14" id="KW-0460">Magnesium</keyword>
<feature type="site" description="Important for catalysis" evidence="14">
    <location>
        <position position="147"/>
    </location>
</feature>
<dbReference type="UniPathway" id="UPA00048">
    <property type="reaction ID" value="UER00072"/>
</dbReference>
<dbReference type="SUPFAM" id="SSF53659">
    <property type="entry name" value="Isocitrate/Isopropylmalate dehydrogenase-like"/>
    <property type="match status" value="1"/>
</dbReference>
<dbReference type="Proteomes" id="UP000030341">
    <property type="component" value="Chromosome 1"/>
</dbReference>
<dbReference type="GO" id="GO:0000287">
    <property type="term" value="F:magnesium ion binding"/>
    <property type="evidence" value="ECO:0007669"/>
    <property type="project" value="InterPro"/>
</dbReference>
<feature type="binding site" evidence="14">
    <location>
        <position position="228"/>
    </location>
    <ligand>
        <name>Mg(2+)</name>
        <dbReference type="ChEBI" id="CHEBI:18420"/>
    </ligand>
</feature>
<evidence type="ECO:0000256" key="13">
    <source>
        <dbReference type="ARBA" id="ARBA00023304"/>
    </source>
</evidence>
<comment type="subcellular location">
    <subcellularLocation>
        <location evidence="14">Cytoplasm</location>
    </subcellularLocation>
</comment>
<dbReference type="HAMAP" id="MF_01033">
    <property type="entry name" value="LeuB_type1"/>
    <property type="match status" value="1"/>
</dbReference>
<feature type="site" description="Important for catalysis" evidence="14">
    <location>
        <position position="196"/>
    </location>
</feature>
<keyword evidence="12 14" id="KW-0464">Manganese</keyword>
<gene>
    <name evidence="14" type="primary">leuB</name>
    <name evidence="17" type="ORF">OM33_04570</name>
</gene>
<keyword evidence="18" id="KW-1185">Reference proteome</keyword>
<evidence type="ECO:0000256" key="3">
    <source>
        <dbReference type="ARBA" id="ARBA00004762"/>
    </source>
</evidence>
<comment type="catalytic activity">
    <reaction evidence="1 14 15">
        <text>(2R,3S)-3-isopropylmalate + NAD(+) = 4-methyl-2-oxopentanoate + CO2 + NADH</text>
        <dbReference type="Rhea" id="RHEA:32271"/>
        <dbReference type="ChEBI" id="CHEBI:16526"/>
        <dbReference type="ChEBI" id="CHEBI:17865"/>
        <dbReference type="ChEBI" id="CHEBI:35121"/>
        <dbReference type="ChEBI" id="CHEBI:57540"/>
        <dbReference type="ChEBI" id="CHEBI:57945"/>
        <dbReference type="EC" id="1.1.1.85"/>
    </reaction>
</comment>
<feature type="binding site" evidence="14">
    <location>
        <position position="228"/>
    </location>
    <ligand>
        <name>substrate</name>
    </ligand>
</feature>
<evidence type="ECO:0000256" key="8">
    <source>
        <dbReference type="ARBA" id="ARBA00022723"/>
    </source>
</evidence>
<evidence type="ECO:0000313" key="18">
    <source>
        <dbReference type="Proteomes" id="UP000030341"/>
    </source>
</evidence>
<evidence type="ECO:0000313" key="17">
    <source>
        <dbReference type="EMBL" id="AIY64498.1"/>
    </source>
</evidence>
<feature type="binding site" evidence="14">
    <location>
        <position position="256"/>
    </location>
    <ligand>
        <name>Mg(2+)</name>
        <dbReference type="ChEBI" id="CHEBI:18420"/>
    </ligand>
</feature>
<comment type="similarity">
    <text evidence="4 14">Belongs to the isocitrate and isopropylmalate dehydrogenases family. LeuB type 1 subfamily.</text>
</comment>
<feature type="binding site" evidence="14">
    <location>
        <position position="111"/>
    </location>
    <ligand>
        <name>substrate</name>
    </ligand>
</feature>
<evidence type="ECO:0000256" key="10">
    <source>
        <dbReference type="ARBA" id="ARBA00023002"/>
    </source>
</evidence>
<organism evidence="17 18">
    <name type="scientific">Pseudoalteromonas piratica</name>
    <dbReference type="NCBI Taxonomy" id="1348114"/>
    <lineage>
        <taxon>Bacteria</taxon>
        <taxon>Pseudomonadati</taxon>
        <taxon>Pseudomonadota</taxon>
        <taxon>Gammaproteobacteria</taxon>
        <taxon>Alteromonadales</taxon>
        <taxon>Pseudoalteromonadaceae</taxon>
        <taxon>Pseudoalteromonas</taxon>
    </lineage>
</organism>
<dbReference type="GO" id="GO:0005829">
    <property type="term" value="C:cytosol"/>
    <property type="evidence" value="ECO:0007669"/>
    <property type="project" value="TreeGrafter"/>
</dbReference>
<comment type="subunit">
    <text evidence="5 14 15">Homodimer.</text>
</comment>
<accession>A0A0A7ED83</accession>
<comment type="cofactor">
    <cofactor evidence="2">
        <name>Mn(2+)</name>
        <dbReference type="ChEBI" id="CHEBI:29035"/>
    </cofactor>
</comment>
<dbReference type="KEGG" id="pseo:OM33_04570"/>
<evidence type="ECO:0000256" key="11">
    <source>
        <dbReference type="ARBA" id="ARBA00023027"/>
    </source>
</evidence>
<protein>
    <recommendedName>
        <fullName evidence="14">3-isopropylmalate dehydrogenase</fullName>
        <ecNumber evidence="14">1.1.1.85</ecNumber>
    </recommendedName>
    <alternativeName>
        <fullName evidence="14">3-IPM-DH</fullName>
    </alternativeName>
    <alternativeName>
        <fullName evidence="14">Beta-IPM dehydrogenase</fullName>
        <shortName evidence="14">IMDH</shortName>
    </alternativeName>
</protein>